<comment type="caution">
    <text evidence="2">The sequence shown here is derived from an EMBL/GenBank/DDBJ whole genome shotgun (WGS) entry which is preliminary data.</text>
</comment>
<keyword evidence="3" id="KW-1185">Reference proteome</keyword>
<dbReference type="Proteomes" id="UP000070133">
    <property type="component" value="Unassembled WGS sequence"/>
</dbReference>
<evidence type="ECO:0000313" key="3">
    <source>
        <dbReference type="Proteomes" id="UP000070133"/>
    </source>
</evidence>
<dbReference type="AlphaFoldDB" id="A0A139HCY7"/>
<feature type="compositionally biased region" description="Polar residues" evidence="1">
    <location>
        <begin position="361"/>
        <end position="370"/>
    </location>
</feature>
<dbReference type="OrthoDB" id="512915at2759"/>
<feature type="region of interest" description="Disordered" evidence="1">
    <location>
        <begin position="624"/>
        <end position="720"/>
    </location>
</feature>
<dbReference type="PANTHER" id="PTHR31010">
    <property type="entry name" value="RAN-SPECIFIC GTPASE-ACTIVATING PROTEIN 30-RELATED"/>
    <property type="match status" value="1"/>
</dbReference>
<dbReference type="InterPro" id="IPR008812">
    <property type="entry name" value="Ran_GTP-bd-rel"/>
</dbReference>
<protein>
    <recommendedName>
        <fullName evidence="4">Ran-binding-domain-containing protein</fullName>
    </recommendedName>
</protein>
<feature type="region of interest" description="Disordered" evidence="1">
    <location>
        <begin position="568"/>
        <end position="590"/>
    </location>
</feature>
<feature type="region of interest" description="Disordered" evidence="1">
    <location>
        <begin position="352"/>
        <end position="411"/>
    </location>
</feature>
<feature type="compositionally biased region" description="Acidic residues" evidence="1">
    <location>
        <begin position="429"/>
        <end position="439"/>
    </location>
</feature>
<feature type="region of interest" description="Disordered" evidence="1">
    <location>
        <begin position="429"/>
        <end position="452"/>
    </location>
</feature>
<evidence type="ECO:0000313" key="2">
    <source>
        <dbReference type="EMBL" id="KXT00239.1"/>
    </source>
</evidence>
<dbReference type="Pfam" id="PF05508">
    <property type="entry name" value="Ran-binding"/>
    <property type="match status" value="1"/>
</dbReference>
<feature type="compositionally biased region" description="Low complexity" evidence="1">
    <location>
        <begin position="670"/>
        <end position="682"/>
    </location>
</feature>
<proteinExistence type="predicted"/>
<gene>
    <name evidence="2" type="ORF">AC578_1229</name>
</gene>
<accession>A0A139HCY7</accession>
<dbReference type="PANTHER" id="PTHR31010:SF2">
    <property type="entry name" value="RAN-SPECIFIC GTPASE-ACTIVATING PROTEIN 30"/>
    <property type="match status" value="1"/>
</dbReference>
<evidence type="ECO:0008006" key="4">
    <source>
        <dbReference type="Google" id="ProtNLM"/>
    </source>
</evidence>
<reference evidence="2 3" key="1">
    <citation type="submission" date="2015-07" db="EMBL/GenBank/DDBJ databases">
        <title>Comparative genomics of the Sigatoka disease complex on banana suggests a link between parallel evolutionary changes in Pseudocercospora fijiensis and Pseudocercospora eumusae and increased virulence on the banana host.</title>
        <authorList>
            <person name="Chang T.-C."/>
            <person name="Salvucci A."/>
            <person name="Crous P.W."/>
            <person name="Stergiopoulos I."/>
        </authorList>
    </citation>
    <scope>NUCLEOTIDE SEQUENCE [LARGE SCALE GENOMIC DNA]</scope>
    <source>
        <strain evidence="2 3">CBS 114824</strain>
    </source>
</reference>
<feature type="compositionally biased region" description="Polar residues" evidence="1">
    <location>
        <begin position="394"/>
        <end position="408"/>
    </location>
</feature>
<feature type="compositionally biased region" description="Polar residues" evidence="1">
    <location>
        <begin position="634"/>
        <end position="655"/>
    </location>
</feature>
<dbReference type="EMBL" id="LFZN01000077">
    <property type="protein sequence ID" value="KXT00239.1"/>
    <property type="molecule type" value="Genomic_DNA"/>
</dbReference>
<dbReference type="GO" id="GO:0005737">
    <property type="term" value="C:cytoplasm"/>
    <property type="evidence" value="ECO:0007669"/>
    <property type="project" value="TreeGrafter"/>
</dbReference>
<evidence type="ECO:0000256" key="1">
    <source>
        <dbReference type="SAM" id="MobiDB-lite"/>
    </source>
</evidence>
<dbReference type="GO" id="GO:0030695">
    <property type="term" value="F:GTPase regulator activity"/>
    <property type="evidence" value="ECO:0007669"/>
    <property type="project" value="TreeGrafter"/>
</dbReference>
<organism evidence="2 3">
    <name type="scientific">Pseudocercospora eumusae</name>
    <dbReference type="NCBI Taxonomy" id="321146"/>
    <lineage>
        <taxon>Eukaryota</taxon>
        <taxon>Fungi</taxon>
        <taxon>Dikarya</taxon>
        <taxon>Ascomycota</taxon>
        <taxon>Pezizomycotina</taxon>
        <taxon>Dothideomycetes</taxon>
        <taxon>Dothideomycetidae</taxon>
        <taxon>Mycosphaerellales</taxon>
        <taxon>Mycosphaerellaceae</taxon>
        <taxon>Pseudocercospora</taxon>
    </lineage>
</organism>
<name>A0A139HCY7_9PEZI</name>
<feature type="compositionally biased region" description="Basic and acidic residues" evidence="1">
    <location>
        <begin position="371"/>
        <end position="393"/>
    </location>
</feature>
<dbReference type="GO" id="GO:0005634">
    <property type="term" value="C:nucleus"/>
    <property type="evidence" value="ECO:0007669"/>
    <property type="project" value="TreeGrafter"/>
</dbReference>
<sequence>MDILLSRVTQQAVHYAIRSGISITTAYALKECGRLLKQAPKGRDREELQQLHFRLESKIRVISPSIDMIELIAARGNTSLESAVSLCKDIRYEIQKLGQRLQKAATHEELAQRSSKAIKSKSRQETDDELKGIINQMKLLLARIEDAVPLINLAITTSGVNLSTKLSGTISPSRLLQASTFLSSADAQFGGNPTSRQQVGPTYVLTMYMLFAGHAARPVHERGVRETTWKEVIHKARVKLWRVPLDQLYTRPGEPPETDCYDDNTIPADAKASEFAYQLAIVEDLDDDRVHTFEDDEPQPGTCDDVANAGIRDLVPIHEISKIFYADTGKILNIGGDGETNNPVLLLKRDVHAEPPRRMLQRSQSRAQTPDNDRNDRTADHQSEIDAQLERESNAGTPQKSNAPSQSELWRLPVDLDPEWMAFEVYVEDEDEDTEDELPTESRSHSRSTSLDPGVADALAKLNLVSSPAGTPPLNANSVALALSPNKRTGPPIKTTLSLLEMLLKLSALQQFRQESHLAIEDELLNFFLEDSATAGAGADKSYRQRLRHDAMKRVGFDPYDESPIKRRSEEYIRENGGSPRSVRESLSPEGFSHEIAYDEAYEYEQQPIPKLDFVRSTTERFSPKLAGMKPSYSPRQASQPANQQTPSRTSTPDLTSDAHRQAVSAKYAGSGRPSPSPQGRPLATPPSSGTGKTRMAALRSQSDNRPRSPLHEAYTYDEQ</sequence>